<sequence>MSEDDLDILVIGAGACGLAAAVAGHDAGASVAVIEKQERPGGNSSLSTGSVPAAGSRFQREAGIDDDPARMVRDLMAIARETDDRALVERLAGVSAETVEWLVDTVGARLALITAYKHIGHSVPRLHAPVSRRGQDLVDDLVAAAERRGIPIAVGNGATDLLVEDGAVRGAIVSVEGERTEIRAGKTILALNGFAANPDLVRRFCPEIAGAQYFGARGSTGEAVLWGERLGAALANMAAYQGYAAVAYPQGSLLSWTTVEKGGIIVGDDARRFGDESLGYSGYARIVLSRGGDAYVVFDQKIFDVAAAEEEFMELWTYGGLKRGETPAEIARPFGLDAAALGEEIAMRNAAAAGTAPDRHGRRDFGLGPLEPPFYIGRVVPGLFHTQGGLKVDGDARVLRPDGTPVPNLFAGGGAAAGISGRSGALGYASGNGLLSAIALGRLAALAAARELGRTP</sequence>
<dbReference type="PANTHER" id="PTHR43400">
    <property type="entry name" value="FUMARATE REDUCTASE"/>
    <property type="match status" value="1"/>
</dbReference>
<organism evidence="6 7">
    <name type="scientific">Methylobacterium nodulans (strain LMG 21967 / CNCM I-2342 / ORS 2060)</name>
    <dbReference type="NCBI Taxonomy" id="460265"/>
    <lineage>
        <taxon>Bacteria</taxon>
        <taxon>Pseudomonadati</taxon>
        <taxon>Pseudomonadota</taxon>
        <taxon>Alphaproteobacteria</taxon>
        <taxon>Hyphomicrobiales</taxon>
        <taxon>Methylobacteriaceae</taxon>
        <taxon>Methylobacterium</taxon>
    </lineage>
</organism>
<evidence type="ECO:0000256" key="3">
    <source>
        <dbReference type="ARBA" id="ARBA00022827"/>
    </source>
</evidence>
<dbReference type="Gene3D" id="3.90.700.10">
    <property type="entry name" value="Succinate dehydrogenase/fumarate reductase flavoprotein, catalytic domain"/>
    <property type="match status" value="1"/>
</dbReference>
<dbReference type="InterPro" id="IPR027477">
    <property type="entry name" value="Succ_DH/fumarate_Rdtase_cat_sf"/>
</dbReference>
<reference evidence="7" key="1">
    <citation type="submission" date="2009-01" db="EMBL/GenBank/DDBJ databases">
        <title>Complete sequence of plasmid 2 of Methylobacterium nodulans ORS 2060.</title>
        <authorList>
            <consortium name="US DOE Joint Genome Institute"/>
            <person name="Lucas S."/>
            <person name="Copeland A."/>
            <person name="Lapidus A."/>
            <person name="Glavina del Rio T."/>
            <person name="Dalin E."/>
            <person name="Tice H."/>
            <person name="Bruce D."/>
            <person name="Goodwin L."/>
            <person name="Pitluck S."/>
            <person name="Sims D."/>
            <person name="Brettin T."/>
            <person name="Detter J.C."/>
            <person name="Han C."/>
            <person name="Larimer F."/>
            <person name="Land M."/>
            <person name="Hauser L."/>
            <person name="Kyrpides N."/>
            <person name="Ivanova N."/>
            <person name="Marx C.J."/>
            <person name="Richardson P."/>
        </authorList>
    </citation>
    <scope>NUCLEOTIDE SEQUENCE [LARGE SCALE GENOMIC DNA]</scope>
    <source>
        <strain evidence="7">LMG 21967 / CNCM I-2342 / ORS 2060</strain>
        <plasmid evidence="7">Plasmid pMNOD02</plasmid>
    </source>
</reference>
<evidence type="ECO:0000313" key="6">
    <source>
        <dbReference type="EMBL" id="ACL62950.1"/>
    </source>
</evidence>
<accession>B8IWQ9</accession>
<evidence type="ECO:0000256" key="4">
    <source>
        <dbReference type="ARBA" id="ARBA00023002"/>
    </source>
</evidence>
<dbReference type="Pfam" id="PF00890">
    <property type="entry name" value="FAD_binding_2"/>
    <property type="match status" value="1"/>
</dbReference>
<evidence type="ECO:0000256" key="1">
    <source>
        <dbReference type="ARBA" id="ARBA00001974"/>
    </source>
</evidence>
<dbReference type="OrthoDB" id="3178130at2"/>
<dbReference type="SUPFAM" id="SSF56425">
    <property type="entry name" value="Succinate dehydrogenase/fumarate reductase flavoprotein, catalytic domain"/>
    <property type="match status" value="1"/>
</dbReference>
<dbReference type="EMBL" id="CP001351">
    <property type="protein sequence ID" value="ACL62950.1"/>
    <property type="molecule type" value="Genomic_DNA"/>
</dbReference>
<protein>
    <submittedName>
        <fullName evidence="6">Fumarate reductase/succinate dehydrogenase flavoprotein domain protein</fullName>
    </submittedName>
</protein>
<keyword evidence="2" id="KW-0285">Flavoprotein</keyword>
<dbReference type="Proteomes" id="UP000008207">
    <property type="component" value="Plasmid pMNOD02"/>
</dbReference>
<keyword evidence="6" id="KW-0614">Plasmid</keyword>
<gene>
    <name evidence="6" type="ordered locus">Mnod_7946</name>
</gene>
<dbReference type="GO" id="GO:0008202">
    <property type="term" value="P:steroid metabolic process"/>
    <property type="evidence" value="ECO:0007669"/>
    <property type="project" value="UniProtKB-ARBA"/>
</dbReference>
<evidence type="ECO:0000313" key="7">
    <source>
        <dbReference type="Proteomes" id="UP000008207"/>
    </source>
</evidence>
<dbReference type="KEGG" id="mno:Mnod_7946"/>
<dbReference type="AlphaFoldDB" id="B8IWQ9"/>
<keyword evidence="7" id="KW-1185">Reference proteome</keyword>
<keyword evidence="3" id="KW-0274">FAD</keyword>
<dbReference type="GO" id="GO:0016491">
    <property type="term" value="F:oxidoreductase activity"/>
    <property type="evidence" value="ECO:0007669"/>
    <property type="project" value="UniProtKB-KW"/>
</dbReference>
<dbReference type="InterPro" id="IPR050315">
    <property type="entry name" value="FAD-oxidoreductase_2"/>
</dbReference>
<dbReference type="HOGENOM" id="CLU_011398_4_3_5"/>
<evidence type="ECO:0000259" key="5">
    <source>
        <dbReference type="Pfam" id="PF00890"/>
    </source>
</evidence>
<dbReference type="RefSeq" id="WP_012631152.1">
    <property type="nucleotide sequence ID" value="NC_011887.1"/>
</dbReference>
<dbReference type="InterPro" id="IPR036188">
    <property type="entry name" value="FAD/NAD-bd_sf"/>
</dbReference>
<dbReference type="Gene3D" id="3.50.50.60">
    <property type="entry name" value="FAD/NAD(P)-binding domain"/>
    <property type="match status" value="1"/>
</dbReference>
<name>B8IWQ9_METNO</name>
<keyword evidence="4" id="KW-0560">Oxidoreductase</keyword>
<dbReference type="InterPro" id="IPR003953">
    <property type="entry name" value="FAD-dep_OxRdtase_2_FAD-bd"/>
</dbReference>
<evidence type="ECO:0000256" key="2">
    <source>
        <dbReference type="ARBA" id="ARBA00022630"/>
    </source>
</evidence>
<dbReference type="SUPFAM" id="SSF51905">
    <property type="entry name" value="FAD/NAD(P)-binding domain"/>
    <property type="match status" value="1"/>
</dbReference>
<comment type="cofactor">
    <cofactor evidence="1">
        <name>FAD</name>
        <dbReference type="ChEBI" id="CHEBI:57692"/>
    </cofactor>
</comment>
<proteinExistence type="predicted"/>
<dbReference type="PANTHER" id="PTHR43400:SF10">
    <property type="entry name" value="3-OXOSTEROID 1-DEHYDROGENASE"/>
    <property type="match status" value="1"/>
</dbReference>
<feature type="domain" description="FAD-dependent oxidoreductase 2 FAD-binding" evidence="5">
    <location>
        <begin position="7"/>
        <end position="421"/>
    </location>
</feature>
<geneLocation type="plasmid" evidence="6 7">
    <name>pMNOD02</name>
</geneLocation>